<dbReference type="OrthoDB" id="191139at2759"/>
<proteinExistence type="predicted"/>
<organism evidence="2 3">
    <name type="scientific">Monosporascus ibericus</name>
    <dbReference type="NCBI Taxonomy" id="155417"/>
    <lineage>
        <taxon>Eukaryota</taxon>
        <taxon>Fungi</taxon>
        <taxon>Dikarya</taxon>
        <taxon>Ascomycota</taxon>
        <taxon>Pezizomycotina</taxon>
        <taxon>Sordariomycetes</taxon>
        <taxon>Xylariomycetidae</taxon>
        <taxon>Xylariales</taxon>
        <taxon>Xylariales incertae sedis</taxon>
        <taxon>Monosporascus</taxon>
    </lineage>
</organism>
<evidence type="ECO:0000256" key="1">
    <source>
        <dbReference type="ARBA" id="ARBA00023002"/>
    </source>
</evidence>
<protein>
    <recommendedName>
        <fullName evidence="4">Short-chain dehydrogenase</fullName>
    </recommendedName>
</protein>
<keyword evidence="3" id="KW-1185">Reference proteome</keyword>
<reference evidence="2 3" key="1">
    <citation type="submission" date="2018-06" db="EMBL/GenBank/DDBJ databases">
        <title>Complete Genomes of Monosporascus.</title>
        <authorList>
            <person name="Robinson A.J."/>
            <person name="Natvig D.O."/>
        </authorList>
    </citation>
    <scope>NUCLEOTIDE SEQUENCE [LARGE SCALE GENOMIC DNA]</scope>
    <source>
        <strain evidence="2 3">CBS 110550</strain>
    </source>
</reference>
<dbReference type="Pfam" id="PF00106">
    <property type="entry name" value="adh_short"/>
    <property type="match status" value="1"/>
</dbReference>
<dbReference type="SUPFAM" id="SSF51735">
    <property type="entry name" value="NAD(P)-binding Rossmann-fold domains"/>
    <property type="match status" value="1"/>
</dbReference>
<dbReference type="AlphaFoldDB" id="A0A4Q4SV69"/>
<dbReference type="PANTHER" id="PTHR43157">
    <property type="entry name" value="PHOSPHATIDYLINOSITOL-GLYCAN BIOSYNTHESIS CLASS F PROTEIN-RELATED"/>
    <property type="match status" value="1"/>
</dbReference>
<name>A0A4Q4SV69_9PEZI</name>
<dbReference type="PANTHER" id="PTHR43157:SF73">
    <property type="entry name" value="WW DOMAIN-CONTAINING OXIDOREDUCTASE-LIKE PROTEIN"/>
    <property type="match status" value="1"/>
</dbReference>
<dbReference type="EMBL" id="QJNU01000876">
    <property type="protein sequence ID" value="RYO84062.1"/>
    <property type="molecule type" value="Genomic_DNA"/>
</dbReference>
<sequence length="274" mass="29922">MSICHPAPTLTEKNLPSQVFIVTGSSSGFGKELAKILYQRDAKVYVATRSETKALAAIDEIRTLSPNSKGELVYLHLDLNDLAAVKRSAQEFMSKESRLDVLWNNAGVMLPAEGSTTAQGYELQLGVNTIASFAFSLHLRPIMAATAKTAPKNSVRVAWVASIAAKEAPKPPIDFSNLNYERKDESQWMKYRRSKAGMVMLAAEYARRTAGEGISLEPGVAKTDLQRNMPVSQRLLVSTFGFEPKKGAYTQLFAGLSPEVTANSYGLWGASQRS</sequence>
<evidence type="ECO:0000313" key="3">
    <source>
        <dbReference type="Proteomes" id="UP000293360"/>
    </source>
</evidence>
<dbReference type="PRINTS" id="PR00081">
    <property type="entry name" value="GDHRDH"/>
</dbReference>
<dbReference type="InterPro" id="IPR036291">
    <property type="entry name" value="NAD(P)-bd_dom_sf"/>
</dbReference>
<dbReference type="STRING" id="155417.A0A4Q4SV69"/>
<dbReference type="Proteomes" id="UP000293360">
    <property type="component" value="Unassembled WGS sequence"/>
</dbReference>
<gene>
    <name evidence="2" type="ORF">DL764_009381</name>
</gene>
<dbReference type="InterPro" id="IPR002347">
    <property type="entry name" value="SDR_fam"/>
</dbReference>
<dbReference type="Gene3D" id="3.40.50.720">
    <property type="entry name" value="NAD(P)-binding Rossmann-like Domain"/>
    <property type="match status" value="1"/>
</dbReference>
<keyword evidence="1" id="KW-0560">Oxidoreductase</keyword>
<comment type="caution">
    <text evidence="2">The sequence shown here is derived from an EMBL/GenBank/DDBJ whole genome shotgun (WGS) entry which is preliminary data.</text>
</comment>
<dbReference type="GO" id="GO:0016491">
    <property type="term" value="F:oxidoreductase activity"/>
    <property type="evidence" value="ECO:0007669"/>
    <property type="project" value="UniProtKB-KW"/>
</dbReference>
<accession>A0A4Q4SV69</accession>
<evidence type="ECO:0000313" key="2">
    <source>
        <dbReference type="EMBL" id="RYO84062.1"/>
    </source>
</evidence>
<evidence type="ECO:0008006" key="4">
    <source>
        <dbReference type="Google" id="ProtNLM"/>
    </source>
</evidence>